<dbReference type="InterPro" id="IPR009006">
    <property type="entry name" value="Ala_racemase/Decarboxylase_C"/>
</dbReference>
<dbReference type="SUPFAM" id="SSF50621">
    <property type="entry name" value="Alanine racemase C-terminal domain-like"/>
    <property type="match status" value="1"/>
</dbReference>
<evidence type="ECO:0000256" key="1">
    <source>
        <dbReference type="ARBA" id="ARBA00001933"/>
    </source>
</evidence>
<dbReference type="InterPro" id="IPR000183">
    <property type="entry name" value="Orn/DAP/Arg_de-COase"/>
</dbReference>
<comment type="cofactor">
    <cofactor evidence="1">
        <name>pyridoxal 5'-phosphate</name>
        <dbReference type="ChEBI" id="CHEBI:597326"/>
    </cofactor>
</comment>
<dbReference type="SUPFAM" id="SSF51419">
    <property type="entry name" value="PLP-binding barrel"/>
    <property type="match status" value="1"/>
</dbReference>
<keyword evidence="2" id="KW-0663">Pyridoxal phosphate</keyword>
<accession>A0ABZ1YPG6</accession>
<name>A0ABZ1YPG6_9NOCA</name>
<feature type="domain" description="Orn/DAP/Arg decarboxylase 2 N-terminal" evidence="3">
    <location>
        <begin position="45"/>
        <end position="252"/>
    </location>
</feature>
<proteinExistence type="predicted"/>
<evidence type="ECO:0000313" key="5">
    <source>
        <dbReference type="Proteomes" id="UP001432062"/>
    </source>
</evidence>
<dbReference type="Gene3D" id="3.20.20.10">
    <property type="entry name" value="Alanine racemase"/>
    <property type="match status" value="1"/>
</dbReference>
<evidence type="ECO:0000256" key="2">
    <source>
        <dbReference type="ARBA" id="ARBA00022898"/>
    </source>
</evidence>
<dbReference type="PANTHER" id="PTHR43727:SF3">
    <property type="entry name" value="GROUP IV DECARBOXYLASE"/>
    <property type="match status" value="1"/>
</dbReference>
<protein>
    <submittedName>
        <fullName evidence="4">Decarboxylase</fullName>
    </submittedName>
</protein>
<dbReference type="InterPro" id="IPR029066">
    <property type="entry name" value="PLP-binding_barrel"/>
</dbReference>
<dbReference type="Proteomes" id="UP001432062">
    <property type="component" value="Chromosome"/>
</dbReference>
<dbReference type="InterPro" id="IPR022644">
    <property type="entry name" value="De-COase2_N"/>
</dbReference>
<dbReference type="Pfam" id="PF02784">
    <property type="entry name" value="Orn_Arg_deC_N"/>
    <property type="match status" value="1"/>
</dbReference>
<dbReference type="PRINTS" id="PR01179">
    <property type="entry name" value="ODADCRBXLASE"/>
</dbReference>
<gene>
    <name evidence="4" type="ORF">OG563_38025</name>
</gene>
<dbReference type="RefSeq" id="WP_329408076.1">
    <property type="nucleotide sequence ID" value="NZ_CP109441.1"/>
</dbReference>
<dbReference type="EMBL" id="CP109441">
    <property type="protein sequence ID" value="WUV44881.1"/>
    <property type="molecule type" value="Genomic_DNA"/>
</dbReference>
<sequence>MIPPPIPAVVDPVVAEFIDTAVVTVAAEHDTPLHVVFPEVFQRNLDAIRTVLDTRELSHRICYAHKVNRSHAFVVTAERAGIDIDIASTGELDNALAAGFTADRIEATGPKGDRFLRRLVTAGVTINIDNMWELERIGQLADDPVPVLLRVGEIAGTATSRFGIAPTAIPQALSALESFGNRVMLRGFSFHLDTADSRDRLRAVAACLPLLEDAWARGLEPSVLDIGGGLRQVFTADAACFDNYTLALRDSLRGRGERLAWANATFGYHVDGDTVRGTPVFHKYANTVAPATALTELLDAAVPGHRRSLAALLCDNMLELWLEPGKALADQAGITVASVEFTKELSDGTILVNLDISRDTVTPADQEVLLDPQLIPVGTPPPAPEPVSVFLAGRLCLERDMISNRVVRLPFRPRPGDLLIFTNTAGYHSDLSAATAAAHPPAPKFAATRGSSGFVIVPDADYRVVQEELCDRTTASPN</sequence>
<organism evidence="4 5">
    <name type="scientific">Nocardia vinacea</name>
    <dbReference type="NCBI Taxonomy" id="96468"/>
    <lineage>
        <taxon>Bacteria</taxon>
        <taxon>Bacillati</taxon>
        <taxon>Actinomycetota</taxon>
        <taxon>Actinomycetes</taxon>
        <taxon>Mycobacteriales</taxon>
        <taxon>Nocardiaceae</taxon>
        <taxon>Nocardia</taxon>
    </lineage>
</organism>
<dbReference type="Gene3D" id="2.40.37.10">
    <property type="entry name" value="Lyase, Ornithine Decarboxylase, Chain A, domain 1"/>
    <property type="match status" value="1"/>
</dbReference>
<evidence type="ECO:0000259" key="3">
    <source>
        <dbReference type="Pfam" id="PF02784"/>
    </source>
</evidence>
<reference evidence="4" key="1">
    <citation type="submission" date="2022-10" db="EMBL/GenBank/DDBJ databases">
        <title>The complete genomes of actinobacterial strains from the NBC collection.</title>
        <authorList>
            <person name="Joergensen T.S."/>
            <person name="Alvarez Arevalo M."/>
            <person name="Sterndorff E.B."/>
            <person name="Faurdal D."/>
            <person name="Vuksanovic O."/>
            <person name="Mourched A.-S."/>
            <person name="Charusanti P."/>
            <person name="Shaw S."/>
            <person name="Blin K."/>
            <person name="Weber T."/>
        </authorList>
    </citation>
    <scope>NUCLEOTIDE SEQUENCE</scope>
    <source>
        <strain evidence="4">NBC_01482</strain>
    </source>
</reference>
<dbReference type="PANTHER" id="PTHR43727">
    <property type="entry name" value="DIAMINOPIMELATE DECARBOXYLASE"/>
    <property type="match status" value="1"/>
</dbReference>
<evidence type="ECO:0000313" key="4">
    <source>
        <dbReference type="EMBL" id="WUV44881.1"/>
    </source>
</evidence>
<keyword evidence="5" id="KW-1185">Reference proteome</keyword>